<comment type="caution">
    <text evidence="1">The sequence shown here is derived from an EMBL/GenBank/DDBJ whole genome shotgun (WGS) entry which is preliminary data.</text>
</comment>
<proteinExistence type="predicted"/>
<name>A0A3R8R7H1_9SPHN</name>
<organism evidence="1 2">
    <name type="scientific">Sphingorhabdus wooponensis</name>
    <dbReference type="NCBI Taxonomy" id="940136"/>
    <lineage>
        <taxon>Bacteria</taxon>
        <taxon>Pseudomonadati</taxon>
        <taxon>Pseudomonadota</taxon>
        <taxon>Alphaproteobacteria</taxon>
        <taxon>Sphingomonadales</taxon>
        <taxon>Sphingomonadaceae</taxon>
        <taxon>Sphingorhabdus</taxon>
    </lineage>
</organism>
<protein>
    <submittedName>
        <fullName evidence="1">Uncharacterized protein</fullName>
    </submittedName>
</protein>
<sequence>MNTERLMAKAESLGAARVQQVSDRLIAADLPQGVRAERSEDGVTLVAKNLRRRMLDDAILRSFGR</sequence>
<dbReference type="RefSeq" id="WP_125229683.1">
    <property type="nucleotide sequence ID" value="NZ_RWJI01000001.1"/>
</dbReference>
<evidence type="ECO:0000313" key="1">
    <source>
        <dbReference type="EMBL" id="RRQ51670.1"/>
    </source>
</evidence>
<dbReference type="AlphaFoldDB" id="A0A3R8R7H1"/>
<accession>A0A3R8R7H1</accession>
<dbReference type="EMBL" id="RWJI01000001">
    <property type="protein sequence ID" value="RRQ51670.1"/>
    <property type="molecule type" value="Genomic_DNA"/>
</dbReference>
<reference evidence="1 2" key="1">
    <citation type="submission" date="2018-12" db="EMBL/GenBank/DDBJ databases">
        <authorList>
            <person name="Kim S.-J."/>
            <person name="Jung G.-Y."/>
        </authorList>
    </citation>
    <scope>NUCLEOTIDE SEQUENCE [LARGE SCALE GENOMIC DNA]</scope>
    <source>
        <strain evidence="1 2">03SU3-P</strain>
    </source>
</reference>
<dbReference type="Proteomes" id="UP000268553">
    <property type="component" value="Unassembled WGS sequence"/>
</dbReference>
<gene>
    <name evidence="1" type="ORF">D7D48_01870</name>
</gene>
<evidence type="ECO:0000313" key="2">
    <source>
        <dbReference type="Proteomes" id="UP000268553"/>
    </source>
</evidence>
<dbReference type="OrthoDB" id="7585500at2"/>
<keyword evidence="2" id="KW-1185">Reference proteome</keyword>